<dbReference type="InterPro" id="IPR038721">
    <property type="entry name" value="IS701-like_DDE_dom"/>
</dbReference>
<dbReference type="InterPro" id="IPR012337">
    <property type="entry name" value="RNaseH-like_sf"/>
</dbReference>
<evidence type="ECO:0000259" key="2">
    <source>
        <dbReference type="Pfam" id="PF13546"/>
    </source>
</evidence>
<proteinExistence type="predicted"/>
<feature type="domain" description="Transposase IS701-like DDE" evidence="2">
    <location>
        <begin position="81"/>
        <end position="267"/>
    </location>
</feature>
<protein>
    <submittedName>
        <fullName evidence="3">Transposase</fullName>
    </submittedName>
</protein>
<organism evidence="3 4">
    <name type="scientific">Marinilactibacillus psychrotolerans</name>
    <dbReference type="NCBI Taxonomy" id="191770"/>
    <lineage>
        <taxon>Bacteria</taxon>
        <taxon>Bacillati</taxon>
        <taxon>Bacillota</taxon>
        <taxon>Bacilli</taxon>
        <taxon>Lactobacillales</taxon>
        <taxon>Carnobacteriaceae</taxon>
        <taxon>Marinilactibacillus</taxon>
    </lineage>
</organism>
<keyword evidence="1" id="KW-0472">Membrane</keyword>
<gene>
    <name evidence="3" type="ORF">FEZ48_10900</name>
</gene>
<evidence type="ECO:0000313" key="4">
    <source>
        <dbReference type="Proteomes" id="UP000307201"/>
    </source>
</evidence>
<sequence>MIDLREKPTKKELFVMNSLYQKSHTINSLKSYFSPYFIGMTRPTEQKVFLLFLAILSMQGIQSIRFLYHWFLQKVSSTKLNAYYYLLSYGEILLDALCRTTIQIALSCVPAELTGYPYFLLIDDTLQPKFGTHFEEYQVMFDHAAHNGNNYLKGHCFVGLVLCVPVLNEGKLTYLSVPIRYRLRSKDENKLDIAAEMIVQSLPSFPSEKQVILLCDSWYPKGAVRKAISAHPQLELVANVRVDTKLYDLPPEPTGKRGRPPKKGQSLTIQEDFQLIHQLGDYFIGTRKVMTNLFPDPVYAMVSAGNTDNPSTYRLFISTLMPEDIFSNAALEESWKEEIIEKADIDHALLPFILYGFRWRIETIFYEQKTFWSFGEYRIRSKVGIERYINFTAIVYSCMQLLPYQQGQYVHLKKESTQVKKQLLGSAIQEEVFFYTFVSSLESRINSLAILRAFDQWCKRKRYLQ</sequence>
<dbReference type="Proteomes" id="UP000307201">
    <property type="component" value="Unassembled WGS sequence"/>
</dbReference>
<dbReference type="Pfam" id="PF13546">
    <property type="entry name" value="DDE_5"/>
    <property type="match status" value="1"/>
</dbReference>
<evidence type="ECO:0000313" key="3">
    <source>
        <dbReference type="EMBL" id="TLQ06137.1"/>
    </source>
</evidence>
<keyword evidence="1" id="KW-0812">Transmembrane</keyword>
<dbReference type="SUPFAM" id="SSF53098">
    <property type="entry name" value="Ribonuclease H-like"/>
    <property type="match status" value="1"/>
</dbReference>
<evidence type="ECO:0000256" key="1">
    <source>
        <dbReference type="SAM" id="Phobius"/>
    </source>
</evidence>
<dbReference type="AlphaFoldDB" id="A0A5R9C0D1"/>
<name>A0A5R9C0D1_9LACT</name>
<dbReference type="OrthoDB" id="9769712at2"/>
<reference evidence="3 4" key="1">
    <citation type="submission" date="2019-05" db="EMBL/GenBank/DDBJ databases">
        <title>The metagenome of a microbial culture collection derived from dairy environment covers the genomic content of the human microbiome.</title>
        <authorList>
            <person name="Roder T."/>
            <person name="Wuthrich D."/>
            <person name="Sattari Z."/>
            <person name="Von Ah U."/>
            <person name="Bar C."/>
            <person name="Ronchi F."/>
            <person name="Macpherson A.J."/>
            <person name="Ganal-Vonarburg S.C."/>
            <person name="Bruggmann R."/>
            <person name="Vergeres G."/>
        </authorList>
    </citation>
    <scope>NUCLEOTIDE SEQUENCE [LARGE SCALE GENOMIC DNA]</scope>
    <source>
        <strain evidence="3 4">FAM 24235</strain>
    </source>
</reference>
<feature type="transmembrane region" description="Helical" evidence="1">
    <location>
        <begin position="48"/>
        <end position="71"/>
    </location>
</feature>
<accession>A0A5R9C0D1</accession>
<keyword evidence="1" id="KW-1133">Transmembrane helix</keyword>
<comment type="caution">
    <text evidence="3">The sequence shown here is derived from an EMBL/GenBank/DDBJ whole genome shotgun (WGS) entry which is preliminary data.</text>
</comment>
<dbReference type="EMBL" id="VBTE01000038">
    <property type="protein sequence ID" value="TLQ06137.1"/>
    <property type="molecule type" value="Genomic_DNA"/>
</dbReference>